<evidence type="ECO:0000313" key="2">
    <source>
        <dbReference type="Proteomes" id="UP001497382"/>
    </source>
</evidence>
<protein>
    <submittedName>
        <fullName evidence="1">Uncharacterized protein</fullName>
    </submittedName>
</protein>
<gene>
    <name evidence="1" type="ORF">LARSCL_LOCUS11306</name>
</gene>
<organism evidence="1 2">
    <name type="scientific">Larinioides sclopetarius</name>
    <dbReference type="NCBI Taxonomy" id="280406"/>
    <lineage>
        <taxon>Eukaryota</taxon>
        <taxon>Metazoa</taxon>
        <taxon>Ecdysozoa</taxon>
        <taxon>Arthropoda</taxon>
        <taxon>Chelicerata</taxon>
        <taxon>Arachnida</taxon>
        <taxon>Araneae</taxon>
        <taxon>Araneomorphae</taxon>
        <taxon>Entelegynae</taxon>
        <taxon>Araneoidea</taxon>
        <taxon>Araneidae</taxon>
        <taxon>Larinioides</taxon>
    </lineage>
</organism>
<dbReference type="Proteomes" id="UP001497382">
    <property type="component" value="Unassembled WGS sequence"/>
</dbReference>
<accession>A0AAV2ABN2</accession>
<proteinExistence type="predicted"/>
<dbReference type="AlphaFoldDB" id="A0AAV2ABN2"/>
<comment type="caution">
    <text evidence="1">The sequence shown here is derived from an EMBL/GenBank/DDBJ whole genome shotgun (WGS) entry which is preliminary data.</text>
</comment>
<sequence length="40" mass="4456">PLALLAHFQVVTIKSSPRSCFSEIEVHAPMMLFISSKVLK</sequence>
<keyword evidence="2" id="KW-1185">Reference proteome</keyword>
<feature type="non-terminal residue" evidence="1">
    <location>
        <position position="1"/>
    </location>
</feature>
<name>A0AAV2ABN2_9ARAC</name>
<reference evidence="1 2" key="1">
    <citation type="submission" date="2024-04" db="EMBL/GenBank/DDBJ databases">
        <authorList>
            <person name="Rising A."/>
            <person name="Reimegard J."/>
            <person name="Sonavane S."/>
            <person name="Akerstrom W."/>
            <person name="Nylinder S."/>
            <person name="Hedman E."/>
            <person name="Kallberg Y."/>
        </authorList>
    </citation>
    <scope>NUCLEOTIDE SEQUENCE [LARGE SCALE GENOMIC DNA]</scope>
</reference>
<dbReference type="EMBL" id="CAXIEN010000139">
    <property type="protein sequence ID" value="CAL1281001.1"/>
    <property type="molecule type" value="Genomic_DNA"/>
</dbReference>
<evidence type="ECO:0000313" key="1">
    <source>
        <dbReference type="EMBL" id="CAL1281001.1"/>
    </source>
</evidence>